<dbReference type="AlphaFoldDB" id="A0A231G2I2"/>
<organism evidence="2 3">
    <name type="scientific">Pseudomonas jessenii</name>
    <dbReference type="NCBI Taxonomy" id="77298"/>
    <lineage>
        <taxon>Bacteria</taxon>
        <taxon>Pseudomonadati</taxon>
        <taxon>Pseudomonadota</taxon>
        <taxon>Gammaproteobacteria</taxon>
        <taxon>Pseudomonadales</taxon>
        <taxon>Pseudomonadaceae</taxon>
        <taxon>Pseudomonas</taxon>
    </lineage>
</organism>
<accession>A0A231G2I2</accession>
<keyword evidence="3" id="KW-1185">Reference proteome</keyword>
<evidence type="ECO:0000313" key="2">
    <source>
        <dbReference type="EMBL" id="SEC59398.1"/>
    </source>
</evidence>
<proteinExistence type="predicted"/>
<feature type="signal peptide" evidence="1">
    <location>
        <begin position="1"/>
        <end position="25"/>
    </location>
</feature>
<dbReference type="Proteomes" id="UP000198542">
    <property type="component" value="Unassembled WGS sequence"/>
</dbReference>
<evidence type="ECO:0000313" key="3">
    <source>
        <dbReference type="Proteomes" id="UP000198542"/>
    </source>
</evidence>
<name>A0A231G2I2_PSEJE</name>
<evidence type="ECO:0000256" key="1">
    <source>
        <dbReference type="SAM" id="SignalP"/>
    </source>
</evidence>
<dbReference type="RefSeq" id="WP_090456504.1">
    <property type="nucleotide sequence ID" value="NZ_FNTC01000002.1"/>
</dbReference>
<keyword evidence="1" id="KW-0732">Signal</keyword>
<protein>
    <submittedName>
        <fullName evidence="2">Uncharacterized conserved protein</fullName>
    </submittedName>
</protein>
<gene>
    <name evidence="2" type="ORF">SAMN04490187_4958</name>
</gene>
<dbReference type="EMBL" id="FNTC01000002">
    <property type="protein sequence ID" value="SEC59398.1"/>
    <property type="molecule type" value="Genomic_DNA"/>
</dbReference>
<dbReference type="InterPro" id="IPR025737">
    <property type="entry name" value="FApF"/>
</dbReference>
<feature type="chain" id="PRO_5030039969" evidence="1">
    <location>
        <begin position="26"/>
        <end position="315"/>
    </location>
</feature>
<dbReference type="Pfam" id="PF13557">
    <property type="entry name" value="Phenol_MetA_deg"/>
    <property type="match status" value="1"/>
</dbReference>
<sequence>MKIKRKLLSVCVLGTGLLGIEAAQAYDLPVVNLGLTSFLDGAPPAGAGWYFQEYFQNYSANRFRDQNGKSLGLPRQELDYQVAVTQVSYFSDLRLGNATLGMNAVLPFVTSMDVDDGLNNAALKAQSGMGDLLLGPMIQFDPIMGPDGPRFAHRIELQVNVPTGKYDSKHDINPGANAWSFDPYWAATYWFTPKWTASVRAHYLYNGKNDDPGPGFGGADDIQAGQALHANFATEYAVTPQQRLGINGYWLKQITDTKVDGHEVSGRREKVWAVGPGAMYSFSKEDHVFVNAYFEQDVENRPEGSRVQVRYVHHF</sequence>
<reference evidence="3" key="1">
    <citation type="submission" date="2016-10" db="EMBL/GenBank/DDBJ databases">
        <authorList>
            <person name="Varghese N."/>
            <person name="Submissions S."/>
        </authorList>
    </citation>
    <scope>NUCLEOTIDE SEQUENCE [LARGE SCALE GENOMIC DNA]</scope>
    <source>
        <strain evidence="3">BS3660</strain>
    </source>
</reference>